<feature type="domain" description="DUF218" evidence="10">
    <location>
        <begin position="52"/>
        <end position="190"/>
    </location>
</feature>
<sequence>MQRVIMRAGWTIVGLLAAGAMTVVGLNLWVVMATHDRIATSPLTCQSREVGIVFGTSHGLVGGGSNPHYQARLDTAAQLYRLRRVSNLLLSGDNRTRYYNEPMTMWRDLRARNVPQEFMTLDYAGFSTFDTLVRAHKVFGVDEAVLVTQPWHLPRALFIADALGLEAVGCPAISERQPPGLKLMLREWLARAATVGDLYLWGRKPRFLGPQESLPTPVLSSHSSSHPSSSHSSDKHVMSPREDSVTAGAGQQAAASRDVADGVEVADAVDVADGVDVVDTANAADTPDPHALARQAQASLLASLPGVKQALLQWLPVRSDTN</sequence>
<dbReference type="Pfam" id="PF02698">
    <property type="entry name" value="DUF218"/>
    <property type="match status" value="1"/>
</dbReference>
<evidence type="ECO:0000256" key="6">
    <source>
        <dbReference type="ARBA" id="ARBA00023136"/>
    </source>
</evidence>
<evidence type="ECO:0000256" key="7">
    <source>
        <dbReference type="ARBA" id="ARBA00037355"/>
    </source>
</evidence>
<proteinExistence type="predicted"/>
<dbReference type="InterPro" id="IPR003848">
    <property type="entry name" value="DUF218"/>
</dbReference>
<feature type="compositionally biased region" description="Low complexity" evidence="8">
    <location>
        <begin position="220"/>
        <end position="231"/>
    </location>
</feature>
<keyword evidence="4 9" id="KW-0812">Transmembrane</keyword>
<dbReference type="Proteomes" id="UP001170481">
    <property type="component" value="Unassembled WGS sequence"/>
</dbReference>
<name>A0AAP4TZF0_9GAMM</name>
<comment type="function">
    <text evidence="7">Participates in the barrier function of the cell envelope.</text>
</comment>
<evidence type="ECO:0000256" key="4">
    <source>
        <dbReference type="ARBA" id="ARBA00022692"/>
    </source>
</evidence>
<evidence type="ECO:0000313" key="12">
    <source>
        <dbReference type="Proteomes" id="UP001170481"/>
    </source>
</evidence>
<reference evidence="11" key="1">
    <citation type="submission" date="2023-07" db="EMBL/GenBank/DDBJ databases">
        <title>Genome content predicts the carbon catabolic preferences of heterotrophic bacteria.</title>
        <authorList>
            <person name="Gralka M."/>
        </authorList>
    </citation>
    <scope>NUCLEOTIDE SEQUENCE</scope>
    <source>
        <strain evidence="11">C2R13</strain>
    </source>
</reference>
<feature type="region of interest" description="Disordered" evidence="8">
    <location>
        <begin position="212"/>
        <end position="261"/>
    </location>
</feature>
<dbReference type="EMBL" id="JAUORK010000003">
    <property type="protein sequence ID" value="MDO6671163.1"/>
    <property type="molecule type" value="Genomic_DNA"/>
</dbReference>
<evidence type="ECO:0000313" key="11">
    <source>
        <dbReference type="EMBL" id="MDO6671163.1"/>
    </source>
</evidence>
<organism evidence="11 12">
    <name type="scientific">Cobetia amphilecti</name>
    <dbReference type="NCBI Taxonomy" id="1055104"/>
    <lineage>
        <taxon>Bacteria</taxon>
        <taxon>Pseudomonadati</taxon>
        <taxon>Pseudomonadota</taxon>
        <taxon>Gammaproteobacteria</taxon>
        <taxon>Oceanospirillales</taxon>
        <taxon>Halomonadaceae</taxon>
        <taxon>Cobetia</taxon>
    </lineage>
</organism>
<evidence type="ECO:0000256" key="5">
    <source>
        <dbReference type="ARBA" id="ARBA00022989"/>
    </source>
</evidence>
<dbReference type="PANTHER" id="PTHR30336:SF0">
    <property type="entry name" value="PROTEIN SANA"/>
    <property type="match status" value="1"/>
</dbReference>
<dbReference type="RefSeq" id="WP_107335224.1">
    <property type="nucleotide sequence ID" value="NZ_JAUORK010000003.1"/>
</dbReference>
<comment type="subcellular location">
    <subcellularLocation>
        <location evidence="1">Cell inner membrane</location>
        <topology evidence="1">Single-pass membrane protein</topology>
    </subcellularLocation>
</comment>
<keyword evidence="5 9" id="KW-1133">Transmembrane helix</keyword>
<dbReference type="PANTHER" id="PTHR30336">
    <property type="entry name" value="INNER MEMBRANE PROTEIN, PROBABLE PERMEASE"/>
    <property type="match status" value="1"/>
</dbReference>
<accession>A0AAP4TZF0</accession>
<evidence type="ECO:0000256" key="9">
    <source>
        <dbReference type="SAM" id="Phobius"/>
    </source>
</evidence>
<feature type="transmembrane region" description="Helical" evidence="9">
    <location>
        <begin position="12"/>
        <end position="32"/>
    </location>
</feature>
<keyword evidence="2" id="KW-1003">Cell membrane</keyword>
<comment type="caution">
    <text evidence="11">The sequence shown here is derived from an EMBL/GenBank/DDBJ whole genome shotgun (WGS) entry which is preliminary data.</text>
</comment>
<feature type="compositionally biased region" description="Basic and acidic residues" evidence="8">
    <location>
        <begin position="232"/>
        <end position="244"/>
    </location>
</feature>
<evidence type="ECO:0000256" key="8">
    <source>
        <dbReference type="SAM" id="MobiDB-lite"/>
    </source>
</evidence>
<dbReference type="GO" id="GO:0005886">
    <property type="term" value="C:plasma membrane"/>
    <property type="evidence" value="ECO:0007669"/>
    <property type="project" value="UniProtKB-SubCell"/>
</dbReference>
<keyword evidence="3" id="KW-0997">Cell inner membrane</keyword>
<evidence type="ECO:0000256" key="3">
    <source>
        <dbReference type="ARBA" id="ARBA00022519"/>
    </source>
</evidence>
<evidence type="ECO:0000256" key="2">
    <source>
        <dbReference type="ARBA" id="ARBA00022475"/>
    </source>
</evidence>
<dbReference type="CDD" id="cd06259">
    <property type="entry name" value="YdcF-like"/>
    <property type="match status" value="1"/>
</dbReference>
<protein>
    <submittedName>
        <fullName evidence="11">ElyC/SanA/YdcF family protein</fullName>
    </submittedName>
</protein>
<dbReference type="AlphaFoldDB" id="A0AAP4TZF0"/>
<gene>
    <name evidence="11" type="ORF">Q4535_03430</name>
</gene>
<keyword evidence="6 9" id="KW-0472">Membrane</keyword>
<dbReference type="InterPro" id="IPR051599">
    <property type="entry name" value="Cell_Envelope_Assoc"/>
</dbReference>
<evidence type="ECO:0000256" key="1">
    <source>
        <dbReference type="ARBA" id="ARBA00004377"/>
    </source>
</evidence>
<evidence type="ECO:0000259" key="10">
    <source>
        <dbReference type="Pfam" id="PF02698"/>
    </source>
</evidence>